<dbReference type="InterPro" id="IPR011335">
    <property type="entry name" value="Restrct_endonuc-II-like"/>
</dbReference>
<dbReference type="Proteomes" id="UP001050975">
    <property type="component" value="Unassembled WGS sequence"/>
</dbReference>
<comment type="caution">
    <text evidence="2">The sequence shown here is derived from an EMBL/GenBank/DDBJ whole genome shotgun (WGS) entry which is preliminary data.</text>
</comment>
<evidence type="ECO:0000313" key="3">
    <source>
        <dbReference type="Proteomes" id="UP001050975"/>
    </source>
</evidence>
<gene>
    <name evidence="2" type="ORF">MiSe_59960</name>
</gene>
<dbReference type="RefSeq" id="WP_226587399.1">
    <property type="nucleotide sequence ID" value="NZ_BLAY01000112.1"/>
</dbReference>
<dbReference type="CDD" id="cd06260">
    <property type="entry name" value="DUF820-like"/>
    <property type="match status" value="1"/>
</dbReference>
<dbReference type="PANTHER" id="PTHR47152">
    <property type="entry name" value="SLR2084 PROTEIN-RELATED"/>
    <property type="match status" value="1"/>
</dbReference>
<feature type="domain" description="Putative restriction endonuclease" evidence="1">
    <location>
        <begin position="25"/>
        <end position="168"/>
    </location>
</feature>
<dbReference type="EMBL" id="BLAY01000112">
    <property type="protein sequence ID" value="GET41184.1"/>
    <property type="molecule type" value="Genomic_DNA"/>
</dbReference>
<dbReference type="SUPFAM" id="SSF52980">
    <property type="entry name" value="Restriction endonuclease-like"/>
    <property type="match status" value="1"/>
</dbReference>
<dbReference type="InterPro" id="IPR008538">
    <property type="entry name" value="Uma2"/>
</dbReference>
<proteinExistence type="predicted"/>
<sequence length="201" mass="23394">MTAASQLQLTPIPEQKFVFPIRLSWEQFKTLEELFDYTRTIRLTYLDGEVEIMTISTDHETFKCLLAGLLIMFFVEKDISFTPTGSATLQAEERGSSKEPDLSYRFGEERRQRQTPDLVIEIVFTSGTVKKLDYYRRFDVPEVWFWSDGVFTVYRLQESGYEQVTASQILPELDLGWLAQCLQMSEEKEALKLFRNAIQNG</sequence>
<keyword evidence="3" id="KW-1185">Reference proteome</keyword>
<dbReference type="Gene3D" id="3.90.1570.10">
    <property type="entry name" value="tt1808, chain A"/>
    <property type="match status" value="1"/>
</dbReference>
<dbReference type="Pfam" id="PF05685">
    <property type="entry name" value="Uma2"/>
    <property type="match status" value="1"/>
</dbReference>
<evidence type="ECO:0000313" key="2">
    <source>
        <dbReference type="EMBL" id="GET41184.1"/>
    </source>
</evidence>
<protein>
    <recommendedName>
        <fullName evidence="1">Putative restriction endonuclease domain-containing protein</fullName>
    </recommendedName>
</protein>
<reference evidence="2" key="1">
    <citation type="submission" date="2019-10" db="EMBL/GenBank/DDBJ databases">
        <title>Draft genome sequece of Microseira wollei NIES-4236.</title>
        <authorList>
            <person name="Yamaguchi H."/>
            <person name="Suzuki S."/>
            <person name="Kawachi M."/>
        </authorList>
    </citation>
    <scope>NUCLEOTIDE SEQUENCE</scope>
    <source>
        <strain evidence="2">NIES-4236</strain>
    </source>
</reference>
<accession>A0AAV3WKL1</accession>
<organism evidence="2 3">
    <name type="scientific">Microseira wollei NIES-4236</name>
    <dbReference type="NCBI Taxonomy" id="2530354"/>
    <lineage>
        <taxon>Bacteria</taxon>
        <taxon>Bacillati</taxon>
        <taxon>Cyanobacteriota</taxon>
        <taxon>Cyanophyceae</taxon>
        <taxon>Oscillatoriophycideae</taxon>
        <taxon>Aerosakkonematales</taxon>
        <taxon>Aerosakkonemataceae</taxon>
        <taxon>Microseira</taxon>
    </lineage>
</organism>
<dbReference type="InterPro" id="IPR012296">
    <property type="entry name" value="Nuclease_put_TT1808"/>
</dbReference>
<evidence type="ECO:0000259" key="1">
    <source>
        <dbReference type="Pfam" id="PF05685"/>
    </source>
</evidence>
<name>A0AAV3WKL1_9CYAN</name>
<dbReference type="AlphaFoldDB" id="A0AAV3WKL1"/>
<dbReference type="PANTHER" id="PTHR47152:SF4">
    <property type="entry name" value="SLR0445 PROTEIN"/>
    <property type="match status" value="1"/>
</dbReference>